<sequence length="391" mass="41456">MSARNLSVLLICQLISATGSIALVTLGGIIGSQLTKNQALATLPVSVMVISVAATTIPATLLMRAIGRKHGNSLASLSAAIASLLAAYAISVTSFPLFIVAAAVFGINMAFTQQYRYAAVESVDQHYASRAISIVLIGAIGGAFAGSELVKHGQSWIADVPYAGTLIGVAILYVAQALLFQMLGPLRGEEHGTTTQTHRTLGRIVRQRVFIVAVLGGTVAYGVMTLIMTATPLSMHVNDGYSLEATADVIRAHVLGMYVPSLVSGFLIERLGTVKMMSVGTFALLAAALIGFQGQSITHYWLALVLLGVGWNFLYVGGTTMLTLTYSMAERFKAQAVNEFCVFGTSATASLLAGTVIYFYGWYTLVLIPLPLLILIGAGLYMVRRDPLVRI</sequence>
<dbReference type="PROSITE" id="PS50850">
    <property type="entry name" value="MFS"/>
    <property type="match status" value="1"/>
</dbReference>
<keyword evidence="1" id="KW-0472">Membrane</keyword>
<organism evidence="3">
    <name type="scientific">uncultured marine microorganism</name>
    <dbReference type="NCBI Taxonomy" id="415540"/>
    <lineage>
        <taxon>unclassified sequences</taxon>
        <taxon>environmental samples</taxon>
    </lineage>
</organism>
<feature type="transmembrane region" description="Helical" evidence="1">
    <location>
        <begin position="336"/>
        <end position="360"/>
    </location>
</feature>
<keyword evidence="1" id="KW-1133">Transmembrane helix</keyword>
<dbReference type="PANTHER" id="PTHR23534">
    <property type="entry name" value="MFS PERMEASE"/>
    <property type="match status" value="1"/>
</dbReference>
<dbReference type="AlphaFoldDB" id="A5CFS5"/>
<proteinExistence type="predicted"/>
<dbReference type="InterPro" id="IPR036259">
    <property type="entry name" value="MFS_trans_sf"/>
</dbReference>
<dbReference type="InterPro" id="IPR020846">
    <property type="entry name" value="MFS_dom"/>
</dbReference>
<dbReference type="SUPFAM" id="SSF103473">
    <property type="entry name" value="MFS general substrate transporter"/>
    <property type="match status" value="1"/>
</dbReference>
<feature type="transmembrane region" description="Helical" evidence="1">
    <location>
        <begin position="160"/>
        <end position="180"/>
    </location>
</feature>
<accession>A5CFS5</accession>
<feature type="transmembrane region" description="Helical" evidence="1">
    <location>
        <begin position="300"/>
        <end position="324"/>
    </location>
</feature>
<evidence type="ECO:0000256" key="1">
    <source>
        <dbReference type="SAM" id="Phobius"/>
    </source>
</evidence>
<dbReference type="Pfam" id="PF07690">
    <property type="entry name" value="MFS_1"/>
    <property type="match status" value="1"/>
</dbReference>
<feature type="transmembrane region" description="Helical" evidence="1">
    <location>
        <begin position="127"/>
        <end position="145"/>
    </location>
</feature>
<evidence type="ECO:0000259" key="2">
    <source>
        <dbReference type="PROSITE" id="PS50850"/>
    </source>
</evidence>
<evidence type="ECO:0000313" key="3">
    <source>
        <dbReference type="EMBL" id="CAM58092.1"/>
    </source>
</evidence>
<dbReference type="GO" id="GO:0022857">
    <property type="term" value="F:transmembrane transporter activity"/>
    <property type="evidence" value="ECO:0007669"/>
    <property type="project" value="InterPro"/>
</dbReference>
<feature type="transmembrane region" description="Helical" evidence="1">
    <location>
        <begin position="38"/>
        <end position="62"/>
    </location>
</feature>
<protein>
    <recommendedName>
        <fullName evidence="2">Major facilitator superfamily (MFS) profile domain-containing protein</fullName>
    </recommendedName>
</protein>
<dbReference type="EMBL" id="AM501426">
    <property type="protein sequence ID" value="CAM58092.1"/>
    <property type="molecule type" value="Genomic_DNA"/>
</dbReference>
<dbReference type="PANTHER" id="PTHR23534:SF1">
    <property type="entry name" value="MAJOR FACILITATOR SUPERFAMILY PROTEIN"/>
    <property type="match status" value="1"/>
</dbReference>
<feature type="domain" description="Major facilitator superfamily (MFS) profile" evidence="2">
    <location>
        <begin position="209"/>
        <end position="391"/>
    </location>
</feature>
<feature type="transmembrane region" description="Helical" evidence="1">
    <location>
        <begin position="209"/>
        <end position="230"/>
    </location>
</feature>
<feature type="transmembrane region" description="Helical" evidence="1">
    <location>
        <begin position="366"/>
        <end position="383"/>
    </location>
</feature>
<feature type="transmembrane region" description="Helical" evidence="1">
    <location>
        <begin position="276"/>
        <end position="294"/>
    </location>
</feature>
<name>A5CFS5_9ZZZZ</name>
<dbReference type="Gene3D" id="1.20.1250.20">
    <property type="entry name" value="MFS general substrate transporter like domains"/>
    <property type="match status" value="1"/>
</dbReference>
<reference evidence="3" key="1">
    <citation type="submission" date="2007-03" db="EMBL/GenBank/DDBJ databases">
        <title>Isolation and characterization of alkane hydroxylases from Pacific deep-sea sediment.</title>
        <authorList>
            <person name="Xu M."/>
        </authorList>
    </citation>
    <scope>NUCLEOTIDE SEQUENCE</scope>
</reference>
<feature type="transmembrane region" description="Helical" evidence="1">
    <location>
        <begin position="250"/>
        <end position="269"/>
    </location>
</feature>
<keyword evidence="1" id="KW-0812">Transmembrane</keyword>
<dbReference type="InterPro" id="IPR011701">
    <property type="entry name" value="MFS"/>
</dbReference>